<name>B8CZT9_HALOH</name>
<protein>
    <submittedName>
        <fullName evidence="9">Binding-protein-dependent transport systems inner membrane component</fullName>
    </submittedName>
</protein>
<dbReference type="InterPro" id="IPR051393">
    <property type="entry name" value="ABC_transporter_permease"/>
</dbReference>
<dbReference type="SUPFAM" id="SSF161098">
    <property type="entry name" value="MetI-like"/>
    <property type="match status" value="1"/>
</dbReference>
<dbReference type="OrthoDB" id="9761387at2"/>
<feature type="transmembrane region" description="Helical" evidence="7">
    <location>
        <begin position="182"/>
        <end position="205"/>
    </location>
</feature>
<dbReference type="STRING" id="373903.Hore_20460"/>
<dbReference type="eggNOG" id="COG1175">
    <property type="taxonomic scope" value="Bacteria"/>
</dbReference>
<keyword evidence="3" id="KW-1003">Cell membrane</keyword>
<dbReference type="PANTHER" id="PTHR30193:SF41">
    <property type="entry name" value="DIACETYLCHITOBIOSE UPTAKE SYSTEM PERMEASE PROTEIN NGCF"/>
    <property type="match status" value="1"/>
</dbReference>
<keyword evidence="4 7" id="KW-0812">Transmembrane</keyword>
<keyword evidence="10" id="KW-1185">Reference proteome</keyword>
<evidence type="ECO:0000313" key="9">
    <source>
        <dbReference type="EMBL" id="ACL70791.1"/>
    </source>
</evidence>
<keyword evidence="5 7" id="KW-1133">Transmembrane helix</keyword>
<gene>
    <name evidence="9" type="ordered locus">Hore_20460</name>
</gene>
<accession>B8CZT9</accession>
<organism evidence="9 10">
    <name type="scientific">Halothermothrix orenii (strain H 168 / OCM 544 / DSM 9562)</name>
    <dbReference type="NCBI Taxonomy" id="373903"/>
    <lineage>
        <taxon>Bacteria</taxon>
        <taxon>Bacillati</taxon>
        <taxon>Bacillota</taxon>
        <taxon>Clostridia</taxon>
        <taxon>Halanaerobiales</taxon>
        <taxon>Halothermotrichaceae</taxon>
        <taxon>Halothermothrix</taxon>
    </lineage>
</organism>
<comment type="subcellular location">
    <subcellularLocation>
        <location evidence="1 7">Cell membrane</location>
        <topology evidence="1 7">Multi-pass membrane protein</topology>
    </subcellularLocation>
</comment>
<evidence type="ECO:0000259" key="8">
    <source>
        <dbReference type="PROSITE" id="PS50928"/>
    </source>
</evidence>
<evidence type="ECO:0000256" key="5">
    <source>
        <dbReference type="ARBA" id="ARBA00022989"/>
    </source>
</evidence>
<evidence type="ECO:0000256" key="4">
    <source>
        <dbReference type="ARBA" id="ARBA00022692"/>
    </source>
</evidence>
<evidence type="ECO:0000256" key="7">
    <source>
        <dbReference type="RuleBase" id="RU363032"/>
    </source>
</evidence>
<reference evidence="9 10" key="1">
    <citation type="journal article" date="2009" name="PLoS ONE">
        <title>Genome analysis of the anaerobic thermohalophilic bacterium Halothermothrix orenii.</title>
        <authorList>
            <person name="Mavromatis K."/>
            <person name="Ivanova N."/>
            <person name="Anderson I."/>
            <person name="Lykidis A."/>
            <person name="Hooper S.D."/>
            <person name="Sun H."/>
            <person name="Kunin V."/>
            <person name="Lapidus A."/>
            <person name="Hugenholtz P."/>
            <person name="Patel B."/>
            <person name="Kyrpides N.C."/>
        </authorList>
    </citation>
    <scope>NUCLEOTIDE SEQUENCE [LARGE SCALE GENOMIC DNA]</scope>
    <source>
        <strain evidence="10">H 168 / OCM 544 / DSM 9562</strain>
    </source>
</reference>
<feature type="transmembrane region" description="Helical" evidence="7">
    <location>
        <begin position="134"/>
        <end position="151"/>
    </location>
</feature>
<evidence type="ECO:0000256" key="1">
    <source>
        <dbReference type="ARBA" id="ARBA00004651"/>
    </source>
</evidence>
<proteinExistence type="inferred from homology"/>
<dbReference type="PANTHER" id="PTHR30193">
    <property type="entry name" value="ABC TRANSPORTER PERMEASE PROTEIN"/>
    <property type="match status" value="1"/>
</dbReference>
<feature type="transmembrane region" description="Helical" evidence="7">
    <location>
        <begin position="241"/>
        <end position="264"/>
    </location>
</feature>
<dbReference type="PROSITE" id="PS50928">
    <property type="entry name" value="ABC_TM1"/>
    <property type="match status" value="1"/>
</dbReference>
<evidence type="ECO:0000256" key="2">
    <source>
        <dbReference type="ARBA" id="ARBA00022448"/>
    </source>
</evidence>
<keyword evidence="6 7" id="KW-0472">Membrane</keyword>
<dbReference type="GO" id="GO:0005886">
    <property type="term" value="C:plasma membrane"/>
    <property type="evidence" value="ECO:0007669"/>
    <property type="project" value="UniProtKB-SubCell"/>
</dbReference>
<keyword evidence="2 7" id="KW-0813">Transport</keyword>
<dbReference type="AlphaFoldDB" id="B8CZT9"/>
<sequence length="321" mass="37529">MRLSNKTNRTFEGGIANLSRKFHQQWFAYVLILPAILIMILVVFYPFVFNFRLSFMNVKMYNMRFFIKEGFSSDRLKLLGFGNYIKLLKEPFFWEVFLKTVMWTFVNVFCHVVGGIFLAILLNRQLRFKKLYRTLLIIPWAIPEFINALVWRGMFNYRYGAVNIVLDRLFDMSPLPWLSHHIWGWGAVMITNIWLGIPFMMIVALGGLQSIPKTYYEAARIDGASGWQQIRHITLPMLKPVMTPAIVLGTVWTFNKITVIYLIAGRNLTRKVEILVSYVYRSAFELYQYSYAAALSVIIFVILLVFSIVFIKYIRGTEGVQ</sequence>
<dbReference type="Proteomes" id="UP000000719">
    <property type="component" value="Chromosome"/>
</dbReference>
<dbReference type="EMBL" id="CP001098">
    <property type="protein sequence ID" value="ACL70791.1"/>
    <property type="molecule type" value="Genomic_DNA"/>
</dbReference>
<dbReference type="HOGENOM" id="CLU_016047_0_3_9"/>
<feature type="transmembrane region" description="Helical" evidence="7">
    <location>
        <begin position="26"/>
        <end position="48"/>
    </location>
</feature>
<evidence type="ECO:0000313" key="10">
    <source>
        <dbReference type="Proteomes" id="UP000000719"/>
    </source>
</evidence>
<dbReference type="GO" id="GO:0055085">
    <property type="term" value="P:transmembrane transport"/>
    <property type="evidence" value="ECO:0007669"/>
    <property type="project" value="InterPro"/>
</dbReference>
<feature type="domain" description="ABC transmembrane type-1" evidence="8">
    <location>
        <begin position="97"/>
        <end position="310"/>
    </location>
</feature>
<dbReference type="KEGG" id="hor:Hore_20460"/>
<dbReference type="Pfam" id="PF00528">
    <property type="entry name" value="BPD_transp_1"/>
    <property type="match status" value="1"/>
</dbReference>
<evidence type="ECO:0000256" key="3">
    <source>
        <dbReference type="ARBA" id="ARBA00022475"/>
    </source>
</evidence>
<dbReference type="InterPro" id="IPR035906">
    <property type="entry name" value="MetI-like_sf"/>
</dbReference>
<dbReference type="InterPro" id="IPR000515">
    <property type="entry name" value="MetI-like"/>
</dbReference>
<dbReference type="Gene3D" id="1.10.3720.10">
    <property type="entry name" value="MetI-like"/>
    <property type="match status" value="1"/>
</dbReference>
<evidence type="ECO:0000256" key="6">
    <source>
        <dbReference type="ARBA" id="ARBA00023136"/>
    </source>
</evidence>
<feature type="transmembrane region" description="Helical" evidence="7">
    <location>
        <begin position="289"/>
        <end position="311"/>
    </location>
</feature>
<dbReference type="CDD" id="cd06261">
    <property type="entry name" value="TM_PBP2"/>
    <property type="match status" value="1"/>
</dbReference>
<dbReference type="RefSeq" id="WP_015923760.1">
    <property type="nucleotide sequence ID" value="NC_011899.1"/>
</dbReference>
<comment type="similarity">
    <text evidence="7">Belongs to the binding-protein-dependent transport system permease family.</text>
</comment>
<feature type="transmembrane region" description="Helical" evidence="7">
    <location>
        <begin position="101"/>
        <end position="122"/>
    </location>
</feature>